<sequence>MGVLVAVDVGSLVQGALDAHLLDAWNLETISYPTGEVFVGRLLETIVQQLVVERRDALLQAVLQLADFATRKARPSRRDLYPDFGQETVAVEAARPMAFRK</sequence>
<name>A0A1J5NZD8_9ZZZZ</name>
<protein>
    <submittedName>
        <fullName evidence="1">Uncharacterized protein</fullName>
    </submittedName>
</protein>
<dbReference type="AlphaFoldDB" id="A0A1J5NZD8"/>
<reference evidence="1" key="1">
    <citation type="submission" date="2016-10" db="EMBL/GenBank/DDBJ databases">
        <title>Sequence of Gallionella enrichment culture.</title>
        <authorList>
            <person name="Poehlein A."/>
            <person name="Muehling M."/>
            <person name="Daniel R."/>
        </authorList>
    </citation>
    <scope>NUCLEOTIDE SEQUENCE</scope>
</reference>
<comment type="caution">
    <text evidence="1">The sequence shown here is derived from an EMBL/GenBank/DDBJ whole genome shotgun (WGS) entry which is preliminary data.</text>
</comment>
<evidence type="ECO:0000313" key="1">
    <source>
        <dbReference type="EMBL" id="OIQ64190.1"/>
    </source>
</evidence>
<organism evidence="1">
    <name type="scientific">mine drainage metagenome</name>
    <dbReference type="NCBI Taxonomy" id="410659"/>
    <lineage>
        <taxon>unclassified sequences</taxon>
        <taxon>metagenomes</taxon>
        <taxon>ecological metagenomes</taxon>
    </lineage>
</organism>
<proteinExistence type="predicted"/>
<dbReference type="EMBL" id="MLJW01008339">
    <property type="protein sequence ID" value="OIQ64190.1"/>
    <property type="molecule type" value="Genomic_DNA"/>
</dbReference>
<accession>A0A1J5NZD8</accession>
<gene>
    <name evidence="1" type="ORF">GALL_542600</name>
</gene>